<name>A0A427AFY8_ENSVE</name>
<sequence length="101" mass="11458">MILWELAISSLGVRRRNREDHWEHAGRSLEEDRKTRHKNAGSYQISGSQRLYRGHPAFCAAFGGGIASVDDGTTRFGLYRKKIDSGLRWASPKRTREVDVG</sequence>
<dbReference type="Proteomes" id="UP000287651">
    <property type="component" value="Unassembled WGS sequence"/>
</dbReference>
<feature type="region of interest" description="Disordered" evidence="1">
    <location>
        <begin position="22"/>
        <end position="41"/>
    </location>
</feature>
<reference evidence="2 3" key="1">
    <citation type="journal article" date="2014" name="Agronomy (Basel)">
        <title>A Draft Genome Sequence for Ensete ventricosum, the Drought-Tolerant Tree Against Hunger.</title>
        <authorList>
            <person name="Harrison J."/>
            <person name="Moore K.A."/>
            <person name="Paszkiewicz K."/>
            <person name="Jones T."/>
            <person name="Grant M."/>
            <person name="Ambacheew D."/>
            <person name="Muzemil S."/>
            <person name="Studholme D.J."/>
        </authorList>
    </citation>
    <scope>NUCLEOTIDE SEQUENCE [LARGE SCALE GENOMIC DNA]</scope>
</reference>
<accession>A0A427AFY8</accession>
<protein>
    <submittedName>
        <fullName evidence="2">Uncharacterized protein</fullName>
    </submittedName>
</protein>
<feature type="compositionally biased region" description="Basic and acidic residues" evidence="1">
    <location>
        <begin position="22"/>
        <end position="34"/>
    </location>
</feature>
<organism evidence="2 3">
    <name type="scientific">Ensete ventricosum</name>
    <name type="common">Abyssinian banana</name>
    <name type="synonym">Musa ensete</name>
    <dbReference type="NCBI Taxonomy" id="4639"/>
    <lineage>
        <taxon>Eukaryota</taxon>
        <taxon>Viridiplantae</taxon>
        <taxon>Streptophyta</taxon>
        <taxon>Embryophyta</taxon>
        <taxon>Tracheophyta</taxon>
        <taxon>Spermatophyta</taxon>
        <taxon>Magnoliopsida</taxon>
        <taxon>Liliopsida</taxon>
        <taxon>Zingiberales</taxon>
        <taxon>Musaceae</taxon>
        <taxon>Ensete</taxon>
    </lineage>
</organism>
<evidence type="ECO:0000256" key="1">
    <source>
        <dbReference type="SAM" id="MobiDB-lite"/>
    </source>
</evidence>
<dbReference type="EMBL" id="AMZH03002568">
    <property type="protein sequence ID" value="RRT75148.1"/>
    <property type="molecule type" value="Genomic_DNA"/>
</dbReference>
<evidence type="ECO:0000313" key="3">
    <source>
        <dbReference type="Proteomes" id="UP000287651"/>
    </source>
</evidence>
<proteinExistence type="predicted"/>
<gene>
    <name evidence="2" type="ORF">B296_00016534</name>
</gene>
<dbReference type="AlphaFoldDB" id="A0A427AFY8"/>
<evidence type="ECO:0000313" key="2">
    <source>
        <dbReference type="EMBL" id="RRT75148.1"/>
    </source>
</evidence>
<comment type="caution">
    <text evidence="2">The sequence shown here is derived from an EMBL/GenBank/DDBJ whole genome shotgun (WGS) entry which is preliminary data.</text>
</comment>